<accession>A0A1E1MRL5</accession>
<dbReference type="Proteomes" id="UP000177625">
    <property type="component" value="Unassembled WGS sequence"/>
</dbReference>
<gene>
    <name evidence="1" type="ORF">RSE6_12921</name>
</gene>
<dbReference type="AlphaFoldDB" id="A0A1E1MRL5"/>
<protein>
    <submittedName>
        <fullName evidence="1">Uncharacterized protein</fullName>
    </submittedName>
</protein>
<sequence>MQASTFINEKVNDTFQIPQIRRNAATIPESNILSSALSLGRAMPSLPHVPKTVGCILVIVQYALVLLFGLNSVEHLTSFGSASAVTPFVHPLQASHQQKGSRLQYDCSYKIQTVTPPFHSLASICRGAEREDRKPNVTYTSAMIPASATQSATQVYLTHMPRLISMAYLRTHGSCFSVILSLDLVIDSPVVSRERIRANSQLCVAMFIRTSVSLIGMPQIILQSEERLQHLPPIRKRHGKNILKRIGF</sequence>
<evidence type="ECO:0000313" key="1">
    <source>
        <dbReference type="EMBL" id="CZT51733.1"/>
    </source>
</evidence>
<reference evidence="2" key="1">
    <citation type="submission" date="2016-03" db="EMBL/GenBank/DDBJ databases">
        <authorList>
            <person name="Guldener U."/>
        </authorList>
    </citation>
    <scope>NUCLEOTIDE SEQUENCE [LARGE SCALE GENOMIC DNA]</scope>
</reference>
<proteinExistence type="predicted"/>
<keyword evidence="2" id="KW-1185">Reference proteome</keyword>
<dbReference type="EMBL" id="FJVC01000507">
    <property type="protein sequence ID" value="CZT51733.1"/>
    <property type="molecule type" value="Genomic_DNA"/>
</dbReference>
<name>A0A1E1MRL5_RHYSE</name>
<organism evidence="1 2">
    <name type="scientific">Rhynchosporium secalis</name>
    <name type="common">Barley scald fungus</name>
    <dbReference type="NCBI Taxonomy" id="38038"/>
    <lineage>
        <taxon>Eukaryota</taxon>
        <taxon>Fungi</taxon>
        <taxon>Dikarya</taxon>
        <taxon>Ascomycota</taxon>
        <taxon>Pezizomycotina</taxon>
        <taxon>Leotiomycetes</taxon>
        <taxon>Helotiales</taxon>
        <taxon>Ploettnerulaceae</taxon>
        <taxon>Rhynchosporium</taxon>
    </lineage>
</organism>
<evidence type="ECO:0000313" key="2">
    <source>
        <dbReference type="Proteomes" id="UP000177625"/>
    </source>
</evidence>